<dbReference type="SMR" id="A0A015K6F3"/>
<gene>
    <name evidence="2" type="ORF">RirG_229160</name>
</gene>
<sequence length="222" mass="25666">MSEYKPESSTSPKPSEEKKTMSGFSMSIQSSKTKILGNKSVLKKRRITDDQEEETERQTIEYISVFEDKKSKNLNLKKKQTQSRTTKKSTNEKDNKDLDAPEYLTNNAGLSFGLNITKKSTNNPKEKRESILAKIKNSQKKEQLSDNKDNKILSNEKLEPEPEKSLKEQALEELLKEPEKEETIDEPDEEQIIRKTSFKLLNEDIIKDKTHSRKRNRSPSSE</sequence>
<accession>A0A015K6F3</accession>
<dbReference type="AlphaFoldDB" id="A0A015K6F3"/>
<dbReference type="OrthoDB" id="2437134at2759"/>
<reference evidence="2 3" key="1">
    <citation type="submission" date="2014-02" db="EMBL/GenBank/DDBJ databases">
        <title>Single nucleus genome sequencing reveals high similarity among nuclei of an endomycorrhizal fungus.</title>
        <authorList>
            <person name="Lin K."/>
            <person name="Geurts R."/>
            <person name="Zhang Z."/>
            <person name="Limpens E."/>
            <person name="Saunders D.G."/>
            <person name="Mu D."/>
            <person name="Pang E."/>
            <person name="Cao H."/>
            <person name="Cha H."/>
            <person name="Lin T."/>
            <person name="Zhou Q."/>
            <person name="Shang Y."/>
            <person name="Li Y."/>
            <person name="Ivanov S."/>
            <person name="Sharma T."/>
            <person name="Velzen R.V."/>
            <person name="Ruijter N.D."/>
            <person name="Aanen D.K."/>
            <person name="Win J."/>
            <person name="Kamoun S."/>
            <person name="Bisseling T."/>
            <person name="Huang S."/>
        </authorList>
    </citation>
    <scope>NUCLEOTIDE SEQUENCE [LARGE SCALE GENOMIC DNA]</scope>
    <source>
        <strain evidence="3">DAOM197198w</strain>
    </source>
</reference>
<feature type="region of interest" description="Disordered" evidence="1">
    <location>
        <begin position="203"/>
        <end position="222"/>
    </location>
</feature>
<name>A0A015K6F3_RHIIW</name>
<evidence type="ECO:0000256" key="1">
    <source>
        <dbReference type="SAM" id="MobiDB-lite"/>
    </source>
</evidence>
<feature type="region of interest" description="Disordered" evidence="1">
    <location>
        <begin position="71"/>
        <end position="166"/>
    </location>
</feature>
<dbReference type="Proteomes" id="UP000022910">
    <property type="component" value="Unassembled WGS sequence"/>
</dbReference>
<dbReference type="EMBL" id="JEMT01028354">
    <property type="protein sequence ID" value="EXX55016.1"/>
    <property type="molecule type" value="Genomic_DNA"/>
</dbReference>
<feature type="region of interest" description="Disordered" evidence="1">
    <location>
        <begin position="1"/>
        <end position="59"/>
    </location>
</feature>
<dbReference type="HOGENOM" id="CLU_1245937_0_0_1"/>
<evidence type="ECO:0000313" key="3">
    <source>
        <dbReference type="Proteomes" id="UP000022910"/>
    </source>
</evidence>
<keyword evidence="3" id="KW-1185">Reference proteome</keyword>
<feature type="compositionally biased region" description="Basic and acidic residues" evidence="1">
    <location>
        <begin position="89"/>
        <end position="99"/>
    </location>
</feature>
<evidence type="ECO:0000313" key="2">
    <source>
        <dbReference type="EMBL" id="EXX55016.1"/>
    </source>
</evidence>
<feature type="compositionally biased region" description="Basic residues" evidence="1">
    <location>
        <begin position="210"/>
        <end position="222"/>
    </location>
</feature>
<feature type="compositionally biased region" description="Polar residues" evidence="1">
    <location>
        <begin position="22"/>
        <end position="33"/>
    </location>
</feature>
<organism evidence="2 3">
    <name type="scientific">Rhizophagus irregularis (strain DAOM 197198w)</name>
    <name type="common">Glomus intraradices</name>
    <dbReference type="NCBI Taxonomy" id="1432141"/>
    <lineage>
        <taxon>Eukaryota</taxon>
        <taxon>Fungi</taxon>
        <taxon>Fungi incertae sedis</taxon>
        <taxon>Mucoromycota</taxon>
        <taxon>Glomeromycotina</taxon>
        <taxon>Glomeromycetes</taxon>
        <taxon>Glomerales</taxon>
        <taxon>Glomeraceae</taxon>
        <taxon>Rhizophagus</taxon>
    </lineage>
</organism>
<proteinExistence type="predicted"/>
<comment type="caution">
    <text evidence="2">The sequence shown here is derived from an EMBL/GenBank/DDBJ whole genome shotgun (WGS) entry which is preliminary data.</text>
</comment>
<feature type="compositionally biased region" description="Basic residues" evidence="1">
    <location>
        <begin position="75"/>
        <end position="87"/>
    </location>
</feature>
<protein>
    <submittedName>
        <fullName evidence="2">Uncharacterized protein</fullName>
    </submittedName>
</protein>
<feature type="compositionally biased region" description="Basic and acidic residues" evidence="1">
    <location>
        <begin position="139"/>
        <end position="166"/>
    </location>
</feature>